<reference evidence="3" key="1">
    <citation type="submission" date="2016-10" db="EMBL/GenBank/DDBJ databases">
        <title>Sequence of Gallionella enrichment culture.</title>
        <authorList>
            <person name="Poehlein A."/>
            <person name="Muehling M."/>
            <person name="Daniel R."/>
        </authorList>
    </citation>
    <scope>NUCLEOTIDE SEQUENCE</scope>
</reference>
<proteinExistence type="inferred from homology"/>
<comment type="caution">
    <text evidence="3">The sequence shown here is derived from an EMBL/GenBank/DDBJ whole genome shotgun (WGS) entry which is preliminary data.</text>
</comment>
<accession>A0A1J5RLG9</accession>
<keyword evidence="3" id="KW-0413">Isomerase</keyword>
<organism evidence="3">
    <name type="scientific">mine drainage metagenome</name>
    <dbReference type="NCBI Taxonomy" id="410659"/>
    <lineage>
        <taxon>unclassified sequences</taxon>
        <taxon>metagenomes</taxon>
        <taxon>ecological metagenomes</taxon>
    </lineage>
</organism>
<dbReference type="Gene3D" id="3.40.50.720">
    <property type="entry name" value="NAD(P)-binding Rossmann-like Domain"/>
    <property type="match status" value="1"/>
</dbReference>
<evidence type="ECO:0000259" key="2">
    <source>
        <dbReference type="Pfam" id="PF01370"/>
    </source>
</evidence>
<dbReference type="Pfam" id="PF01370">
    <property type="entry name" value="Epimerase"/>
    <property type="match status" value="1"/>
</dbReference>
<protein>
    <submittedName>
        <fullName evidence="3">UDP-glucose 4-epimerase</fullName>
        <ecNumber evidence="3">5.1.3.2</ecNumber>
    </submittedName>
</protein>
<evidence type="ECO:0000256" key="1">
    <source>
        <dbReference type="ARBA" id="ARBA00007637"/>
    </source>
</evidence>
<dbReference type="AlphaFoldDB" id="A0A1J5RLG9"/>
<dbReference type="InterPro" id="IPR036291">
    <property type="entry name" value="NAD(P)-bd_dom_sf"/>
</dbReference>
<dbReference type="SUPFAM" id="SSF51735">
    <property type="entry name" value="NAD(P)-binding Rossmann-fold domains"/>
    <property type="match status" value="1"/>
</dbReference>
<name>A0A1J5RLG9_9ZZZZ</name>
<dbReference type="InterPro" id="IPR002347">
    <property type="entry name" value="SDR_fam"/>
</dbReference>
<gene>
    <name evidence="3" type="primary">galE_7</name>
    <name evidence="3" type="ORF">GALL_277170</name>
</gene>
<comment type="similarity">
    <text evidence="1">Belongs to the NAD(P)-dependent epimerase/dehydratase family.</text>
</comment>
<dbReference type="PANTHER" id="PTHR43000">
    <property type="entry name" value="DTDP-D-GLUCOSE 4,6-DEHYDRATASE-RELATED"/>
    <property type="match status" value="1"/>
</dbReference>
<dbReference type="EC" id="5.1.3.2" evidence="3"/>
<feature type="domain" description="NAD-dependent epimerase/dehydratase" evidence="2">
    <location>
        <begin position="3"/>
        <end position="222"/>
    </location>
</feature>
<dbReference type="GO" id="GO:0003978">
    <property type="term" value="F:UDP-glucose 4-epimerase activity"/>
    <property type="evidence" value="ECO:0007669"/>
    <property type="project" value="UniProtKB-EC"/>
</dbReference>
<evidence type="ECO:0000313" key="3">
    <source>
        <dbReference type="EMBL" id="OIQ90379.1"/>
    </source>
</evidence>
<sequence length="317" mass="34382">MVIAVTGGTGFIGRRVVHQLLARGHRVRALRRPTSRVELLQEPPQEWVSGDAETPEIWERLLSGVDALVHLAAAGVANIGDVFDAVHINFPMHAHLLAAASKHGVRRVVLAGSCFEYGRTGESVGDRGLREDDRLDPVNVYGAVKAAITLITGPLSRDLGLETFLMRPFHVYGPGELGSRLVPSVISAALSGRRITSTDGRQIRDFIHIDDVADGFARAVEARWPAAVGQSGVSMINLASGVGTSVADMVRLITQTCGRAETEIEFGAVKHRQNEMWRLVGDWTAARDLLGWKPTITLPKGIEALVISERARREGRS</sequence>
<dbReference type="EMBL" id="MLJW01000294">
    <property type="protein sequence ID" value="OIQ90379.1"/>
    <property type="molecule type" value="Genomic_DNA"/>
</dbReference>
<dbReference type="PRINTS" id="PR00081">
    <property type="entry name" value="GDHRDH"/>
</dbReference>
<dbReference type="InterPro" id="IPR001509">
    <property type="entry name" value="Epimerase_deHydtase"/>
</dbReference>